<dbReference type="InterPro" id="IPR016040">
    <property type="entry name" value="NAD(P)-bd_dom"/>
</dbReference>
<evidence type="ECO:0000313" key="2">
    <source>
        <dbReference type="EMBL" id="PSW19984.1"/>
    </source>
</evidence>
<gene>
    <name evidence="2" type="ORF">C9I98_11060</name>
</gene>
<dbReference type="Pfam" id="PF13460">
    <property type="entry name" value="NAD_binding_10"/>
    <property type="match status" value="1"/>
</dbReference>
<organism evidence="2 3">
    <name type="scientific">Photobacterium sanctipauli</name>
    <dbReference type="NCBI Taxonomy" id="1342794"/>
    <lineage>
        <taxon>Bacteria</taxon>
        <taxon>Pseudomonadati</taxon>
        <taxon>Pseudomonadota</taxon>
        <taxon>Gammaproteobacteria</taxon>
        <taxon>Vibrionales</taxon>
        <taxon>Vibrionaceae</taxon>
        <taxon>Photobacterium</taxon>
    </lineage>
</organism>
<dbReference type="CDD" id="cd05243">
    <property type="entry name" value="SDR_a5"/>
    <property type="match status" value="1"/>
</dbReference>
<dbReference type="PANTHER" id="PTHR15020:SF50">
    <property type="entry name" value="UPF0659 PROTEIN YMR090W"/>
    <property type="match status" value="1"/>
</dbReference>
<dbReference type="EMBL" id="PYMA01000005">
    <property type="protein sequence ID" value="PSW19984.1"/>
    <property type="molecule type" value="Genomic_DNA"/>
</dbReference>
<feature type="domain" description="NAD(P)-binding" evidence="1">
    <location>
        <begin position="8"/>
        <end position="193"/>
    </location>
</feature>
<keyword evidence="3" id="KW-1185">Reference proteome</keyword>
<name>A0A2T3NUM9_9GAMM</name>
<dbReference type="InterPro" id="IPR036291">
    <property type="entry name" value="NAD(P)-bd_dom_sf"/>
</dbReference>
<protein>
    <submittedName>
        <fullName evidence="2">SDR family NAD(P)-dependent oxidoreductase</fullName>
    </submittedName>
</protein>
<sequence>MKTLLLFGASRGLGFSIAKYYRNEGFNVIAMARSEEAIQSLESIGVQAFQGDALNKSDIEQVLSHAPKDAMVISTMGSFQAAQPVDYVGHRYLIDLLEQLSIKRFLMVTSLGCGDSWATLPERAKVAFGQAVREKTLAEAWLQTSQLDYTILRPGGLKDGEVTDTGRLIQGEEVHGLITRDEVARLTLALLEENTSIGQIYACVDPELKINR</sequence>
<accession>A0A2T3NUM9</accession>
<proteinExistence type="predicted"/>
<comment type="caution">
    <text evidence="2">The sequence shown here is derived from an EMBL/GenBank/DDBJ whole genome shotgun (WGS) entry which is preliminary data.</text>
</comment>
<evidence type="ECO:0000313" key="3">
    <source>
        <dbReference type="Proteomes" id="UP000241771"/>
    </source>
</evidence>
<dbReference type="RefSeq" id="WP_036818870.1">
    <property type="nucleotide sequence ID" value="NZ_JGVO01000176.1"/>
</dbReference>
<dbReference type="AlphaFoldDB" id="A0A2T3NUM9"/>
<dbReference type="PANTHER" id="PTHR15020">
    <property type="entry name" value="FLAVIN REDUCTASE-RELATED"/>
    <property type="match status" value="1"/>
</dbReference>
<dbReference type="OrthoDB" id="9803892at2"/>
<dbReference type="Proteomes" id="UP000241771">
    <property type="component" value="Unassembled WGS sequence"/>
</dbReference>
<evidence type="ECO:0000259" key="1">
    <source>
        <dbReference type="Pfam" id="PF13460"/>
    </source>
</evidence>
<dbReference type="SUPFAM" id="SSF51735">
    <property type="entry name" value="NAD(P)-binding Rossmann-fold domains"/>
    <property type="match status" value="1"/>
</dbReference>
<dbReference type="Gene3D" id="3.40.50.720">
    <property type="entry name" value="NAD(P)-binding Rossmann-like Domain"/>
    <property type="match status" value="1"/>
</dbReference>
<reference evidence="2 3" key="1">
    <citation type="submission" date="2018-01" db="EMBL/GenBank/DDBJ databases">
        <title>Whole genome sequencing of Histamine producing bacteria.</title>
        <authorList>
            <person name="Butler K."/>
        </authorList>
    </citation>
    <scope>NUCLEOTIDE SEQUENCE [LARGE SCALE GENOMIC DNA]</scope>
    <source>
        <strain evidence="2 3">DSM 100436</strain>
    </source>
</reference>